<name>A0ACA7P6K5_9PSED</name>
<evidence type="ECO:0000313" key="2">
    <source>
        <dbReference type="Proteomes" id="UP000018725"/>
    </source>
</evidence>
<proteinExistence type="predicted"/>
<dbReference type="EMBL" id="CP006852">
    <property type="protein sequence ID" value="AHC35437.1"/>
    <property type="molecule type" value="Genomic_DNA"/>
</dbReference>
<evidence type="ECO:0000313" key="1">
    <source>
        <dbReference type="EMBL" id="AHC35437.1"/>
    </source>
</evidence>
<organism evidence="1 2">
    <name type="scientific">Pseudomonas gorinensis</name>
    <dbReference type="NCBI Taxonomy" id="3240790"/>
    <lineage>
        <taxon>Bacteria</taxon>
        <taxon>Pseudomonadati</taxon>
        <taxon>Pseudomonadota</taxon>
        <taxon>Gammaproteobacteria</taxon>
        <taxon>Pseudomonadales</taxon>
        <taxon>Pseudomonadaceae</taxon>
        <taxon>Pseudomonas</taxon>
    </lineage>
</organism>
<accession>A0ACA7P6K5</accession>
<reference evidence="1 2" key="1">
    <citation type="journal article" date="2014" name="Genome Announc.">
        <title>Complete Genome Sequence of Pseudomonas sp. Strain TKP, Isolated from a gamma-Hexachlorocyclohexane-Degrading Mixed Culture.</title>
        <authorList>
            <person name="Ohtsubo Y."/>
            <person name="Kishida K."/>
            <person name="Sato T."/>
            <person name="Tabata M."/>
            <person name="Kawasumi T."/>
            <person name="Ogura Y."/>
            <person name="Hayashi T."/>
            <person name="Tsuda M."/>
            <person name="Nagata Y."/>
        </authorList>
    </citation>
    <scope>NUCLEOTIDE SEQUENCE [LARGE SCALE GENOMIC DNA]</scope>
    <source>
        <strain evidence="1 2">TKP</strain>
    </source>
</reference>
<sequence length="196" mass="21612">MLIESGMAAGIKEDFYVKQSTSEGVVMIRDALPKDAKSIANVHVSSWQHAYLSLMPADFLSSLTATLPKREAYWAHAIESKESDVLVSEVDGNVIGWISVGPCRDEDKSGAEAGEVMAIYVLAEYWGKGIGAQLWASGLKRLVDQGYKLVTLWVLAENERAVRFYQGLGGQEELGSRRTLVRGGVSLEEVRYVWAR</sequence>
<dbReference type="Proteomes" id="UP000018725">
    <property type="component" value="Chromosome"/>
</dbReference>
<gene>
    <name evidence="1" type="ORF">U771_14565</name>
</gene>
<keyword evidence="2" id="KW-1185">Reference proteome</keyword>
<protein>
    <submittedName>
        <fullName evidence="1">GNAT family acetyltransferase</fullName>
    </submittedName>
</protein>